<name>A0ABZ3FPX1_9ACTN</name>
<dbReference type="PROSITE" id="PS51257">
    <property type="entry name" value="PROKAR_LIPOPROTEIN"/>
    <property type="match status" value="1"/>
</dbReference>
<protein>
    <submittedName>
        <fullName evidence="6">Polysaccharide deacetylase family protein</fullName>
        <ecNumber evidence="6">3.-.-.-</ecNumber>
    </submittedName>
</protein>
<reference evidence="6 7" key="1">
    <citation type="submission" date="2024-04" db="EMBL/GenBank/DDBJ databases">
        <title>Isolation of an actinomycete strain from pig manure.</title>
        <authorList>
            <person name="Gong T."/>
            <person name="Yu Z."/>
            <person name="An M."/>
            <person name="Wei C."/>
            <person name="Yang W."/>
            <person name="Liu L."/>
        </authorList>
    </citation>
    <scope>NUCLEOTIDE SEQUENCE [LARGE SCALE GENOMIC DNA]</scope>
    <source>
        <strain evidence="6 7">ZF39</strain>
    </source>
</reference>
<organism evidence="6 7">
    <name type="scientific">Ammonicoccus fulvus</name>
    <dbReference type="NCBI Taxonomy" id="3138240"/>
    <lineage>
        <taxon>Bacteria</taxon>
        <taxon>Bacillati</taxon>
        <taxon>Actinomycetota</taxon>
        <taxon>Actinomycetes</taxon>
        <taxon>Propionibacteriales</taxon>
        <taxon>Propionibacteriaceae</taxon>
        <taxon>Ammonicoccus</taxon>
    </lineage>
</organism>
<feature type="compositionally biased region" description="Low complexity" evidence="3">
    <location>
        <begin position="275"/>
        <end position="290"/>
    </location>
</feature>
<dbReference type="PANTHER" id="PTHR10587">
    <property type="entry name" value="GLYCOSYL TRANSFERASE-RELATED"/>
    <property type="match status" value="1"/>
</dbReference>
<dbReference type="PANTHER" id="PTHR10587:SF133">
    <property type="entry name" value="CHITIN DEACETYLASE 1-RELATED"/>
    <property type="match status" value="1"/>
</dbReference>
<dbReference type="InterPro" id="IPR011330">
    <property type="entry name" value="Glyco_hydro/deAcase_b/a-brl"/>
</dbReference>
<dbReference type="GO" id="GO:0016787">
    <property type="term" value="F:hydrolase activity"/>
    <property type="evidence" value="ECO:0007669"/>
    <property type="project" value="UniProtKB-KW"/>
</dbReference>
<sequence length="511" mass="52512">MSTRSVARVLAVVSTTLALALSACGSAPGEGNTSSAGQAAVEANEPAAMFANVDASLVTGLAPTVYTDDSRSIRAEVPVISTARQMTSAMEVLRERGLREATWDKAEKVTIGYQVISAAPGTLGIMVTPTWTAAGAETSRPTVVWYDAGSKKVFSSPVLIREDQWGAFKAEVAKAAGKHKKPKLDETRVNEALDADPAPQGSGPMLGFDAKGDMVVSFTKGTVSDDVVSLRVPGDAVSPLLSEFGRRAADGALAPAAFDGTPAPMGDSAGGGGQAPAPAATPGATRPSTAVGPDCTKVTCVALTYDDGPVPDTAQLVDAFAAAKAPATFFQLGRMIEANPGIAKQIASAGHEVGSHSFSHPNLVSINGDRLTKELSGNADVMEHAYGRRPLIMRPPYGSHNARVDDVIRGTGAAIIQWDVDTNDWQTKNQASTENVVVYGGGAKANTIVLMHDVHPSTVAAAPAILEGLQAKGVTLVTVSELSLNTGGYQAGHAYCSGTAVAKQSGFNCAG</sequence>
<keyword evidence="4" id="KW-0732">Signal</keyword>
<dbReference type="InterPro" id="IPR002509">
    <property type="entry name" value="NODB_dom"/>
</dbReference>
<feature type="compositionally biased region" description="Low complexity" evidence="3">
    <location>
        <begin position="258"/>
        <end position="267"/>
    </location>
</feature>
<evidence type="ECO:0000259" key="5">
    <source>
        <dbReference type="PROSITE" id="PS51677"/>
    </source>
</evidence>
<gene>
    <name evidence="6" type="ORF">AADG42_12580</name>
</gene>
<feature type="domain" description="NodB homology" evidence="5">
    <location>
        <begin position="299"/>
        <end position="477"/>
    </location>
</feature>
<keyword evidence="1" id="KW-0479">Metal-binding</keyword>
<dbReference type="Gene3D" id="3.20.20.370">
    <property type="entry name" value="Glycoside hydrolase/deacetylase"/>
    <property type="match status" value="1"/>
</dbReference>
<feature type="chain" id="PRO_5046921705" evidence="4">
    <location>
        <begin position="21"/>
        <end position="511"/>
    </location>
</feature>
<feature type="region of interest" description="Disordered" evidence="3">
    <location>
        <begin position="258"/>
        <end position="290"/>
    </location>
</feature>
<evidence type="ECO:0000256" key="1">
    <source>
        <dbReference type="ARBA" id="ARBA00022723"/>
    </source>
</evidence>
<feature type="signal peptide" evidence="4">
    <location>
        <begin position="1"/>
        <end position="20"/>
    </location>
</feature>
<keyword evidence="7" id="KW-1185">Reference proteome</keyword>
<dbReference type="SUPFAM" id="SSF88713">
    <property type="entry name" value="Glycoside hydrolase/deacetylase"/>
    <property type="match status" value="1"/>
</dbReference>
<evidence type="ECO:0000256" key="4">
    <source>
        <dbReference type="SAM" id="SignalP"/>
    </source>
</evidence>
<dbReference type="RefSeq" id="WP_425309555.1">
    <property type="nucleotide sequence ID" value="NZ_CP154795.1"/>
</dbReference>
<dbReference type="InterPro" id="IPR050248">
    <property type="entry name" value="Polysacc_deacetylase_ArnD"/>
</dbReference>
<evidence type="ECO:0000256" key="2">
    <source>
        <dbReference type="ARBA" id="ARBA00022801"/>
    </source>
</evidence>
<evidence type="ECO:0000313" key="6">
    <source>
        <dbReference type="EMBL" id="XAN08099.1"/>
    </source>
</evidence>
<dbReference type="Pfam" id="PF01522">
    <property type="entry name" value="Polysacc_deac_1"/>
    <property type="match status" value="1"/>
</dbReference>
<keyword evidence="2 6" id="KW-0378">Hydrolase</keyword>
<dbReference type="CDD" id="cd10917">
    <property type="entry name" value="CE4_NodB_like_6s_7s"/>
    <property type="match status" value="1"/>
</dbReference>
<accession>A0ABZ3FPX1</accession>
<evidence type="ECO:0000256" key="3">
    <source>
        <dbReference type="SAM" id="MobiDB-lite"/>
    </source>
</evidence>
<dbReference type="PROSITE" id="PS51677">
    <property type="entry name" value="NODB"/>
    <property type="match status" value="1"/>
</dbReference>
<proteinExistence type="predicted"/>
<dbReference type="EMBL" id="CP154795">
    <property type="protein sequence ID" value="XAN08099.1"/>
    <property type="molecule type" value="Genomic_DNA"/>
</dbReference>
<dbReference type="Proteomes" id="UP001442841">
    <property type="component" value="Chromosome"/>
</dbReference>
<evidence type="ECO:0000313" key="7">
    <source>
        <dbReference type="Proteomes" id="UP001442841"/>
    </source>
</evidence>
<dbReference type="EC" id="3.-.-.-" evidence="6"/>